<evidence type="ECO:0000313" key="2">
    <source>
        <dbReference type="EMBL" id="SFO41910.1"/>
    </source>
</evidence>
<evidence type="ECO:0000256" key="1">
    <source>
        <dbReference type="SAM" id="Phobius"/>
    </source>
</evidence>
<feature type="transmembrane region" description="Helical" evidence="1">
    <location>
        <begin position="196"/>
        <end position="217"/>
    </location>
</feature>
<organism evidence="2 3">
    <name type="scientific">Geodermatophilus obscurus</name>
    <dbReference type="NCBI Taxonomy" id="1861"/>
    <lineage>
        <taxon>Bacteria</taxon>
        <taxon>Bacillati</taxon>
        <taxon>Actinomycetota</taxon>
        <taxon>Actinomycetes</taxon>
        <taxon>Geodermatophilales</taxon>
        <taxon>Geodermatophilaceae</taxon>
        <taxon>Geodermatophilus</taxon>
    </lineage>
</organism>
<feature type="transmembrane region" description="Helical" evidence="1">
    <location>
        <begin position="124"/>
        <end position="145"/>
    </location>
</feature>
<feature type="transmembrane region" description="Helical" evidence="1">
    <location>
        <begin position="358"/>
        <end position="382"/>
    </location>
</feature>
<sequence length="402" mass="39750">MSAPPSAVPPRTAAPTGGAAVPRTVLRATAAWGALHVALATLWLLVPATRPGLEGGAENGGSGLLTVLPPTVTAWLVLALAVGALAATAAASLRRPSPRAAAAALAVAAGLGVLAADVRALVLLGYLTAIVAPAAFLAVFTVGALRSRRARPWLAAVGLVVAAGLVSGVLRPGTIGRLAGELGGPLARELPARGHLALLIGGAVLLAALGVLVLRAARGACASCGRPGAAWTRPEAAARWGRVATLVAAAGPLPYGLLRMTWLTPWPVGLPDGSDPALRLFGLALGVAALGGAVATIGLIRPWGEVWPSWVPVLRGRPVPVRVPVVAGGLVAVVLLAASPGMLAIGVAGLGSGELFEAAFLVLFPTLPWGLALAAAVTAYALRRRGACASCGQGGPPLAVGS</sequence>
<keyword evidence="3" id="KW-1185">Reference proteome</keyword>
<dbReference type="AlphaFoldDB" id="A0A1I5H1B5"/>
<reference evidence="3" key="1">
    <citation type="submission" date="2016-10" db="EMBL/GenBank/DDBJ databases">
        <authorList>
            <person name="Varghese N."/>
            <person name="Submissions S."/>
        </authorList>
    </citation>
    <scope>NUCLEOTIDE SEQUENCE [LARGE SCALE GENOMIC DNA]</scope>
    <source>
        <strain evidence="3">DSM 43161</strain>
    </source>
</reference>
<keyword evidence="1" id="KW-0472">Membrane</keyword>
<accession>A0A1I5H1B5</accession>
<feature type="transmembrane region" description="Helical" evidence="1">
    <location>
        <begin position="277"/>
        <end position="300"/>
    </location>
</feature>
<dbReference type="Proteomes" id="UP000183642">
    <property type="component" value="Unassembled WGS sequence"/>
</dbReference>
<gene>
    <name evidence="2" type="ORF">SAMN05660359_03287</name>
</gene>
<dbReference type="EMBL" id="FOWE01000008">
    <property type="protein sequence ID" value="SFO41910.1"/>
    <property type="molecule type" value="Genomic_DNA"/>
</dbReference>
<feature type="transmembrane region" description="Helical" evidence="1">
    <location>
        <begin position="100"/>
        <end position="118"/>
    </location>
</feature>
<evidence type="ECO:0000313" key="3">
    <source>
        <dbReference type="Proteomes" id="UP000183642"/>
    </source>
</evidence>
<proteinExistence type="predicted"/>
<feature type="transmembrane region" description="Helical" evidence="1">
    <location>
        <begin position="72"/>
        <end position="93"/>
    </location>
</feature>
<keyword evidence="1" id="KW-0812">Transmembrane</keyword>
<name>A0A1I5H1B5_9ACTN</name>
<dbReference type="OrthoDB" id="2717873at2"/>
<protein>
    <submittedName>
        <fullName evidence="2">Uncharacterized protein</fullName>
    </submittedName>
</protein>
<dbReference type="RefSeq" id="WP_075014611.1">
    <property type="nucleotide sequence ID" value="NZ_FOWE01000008.1"/>
</dbReference>
<keyword evidence="1" id="KW-1133">Transmembrane helix</keyword>
<feature type="transmembrane region" description="Helical" evidence="1">
    <location>
        <begin position="321"/>
        <end position="346"/>
    </location>
</feature>
<feature type="transmembrane region" description="Helical" evidence="1">
    <location>
        <begin position="237"/>
        <end position="257"/>
    </location>
</feature>
<feature type="transmembrane region" description="Helical" evidence="1">
    <location>
        <begin position="152"/>
        <end position="170"/>
    </location>
</feature>